<dbReference type="InterPro" id="IPR013766">
    <property type="entry name" value="Thioredoxin_domain"/>
</dbReference>
<evidence type="ECO:0000256" key="3">
    <source>
        <dbReference type="ARBA" id="ARBA00022448"/>
    </source>
</evidence>
<dbReference type="PANTHER" id="PTHR45663">
    <property type="entry name" value="GEO12009P1"/>
    <property type="match status" value="1"/>
</dbReference>
<organism evidence="8 9">
    <name type="scientific">Bacillus smithii 7_3_47FAA</name>
    <dbReference type="NCBI Taxonomy" id="665952"/>
    <lineage>
        <taxon>Bacteria</taxon>
        <taxon>Bacillati</taxon>
        <taxon>Bacillota</taxon>
        <taxon>Bacilli</taxon>
        <taxon>Bacillales</taxon>
        <taxon>Bacillaceae</taxon>
        <taxon>Bacillus</taxon>
    </lineage>
</organism>
<dbReference type="GO" id="GO:0005737">
    <property type="term" value="C:cytoplasm"/>
    <property type="evidence" value="ECO:0007669"/>
    <property type="project" value="TreeGrafter"/>
</dbReference>
<keyword evidence="6" id="KW-0676">Redox-active center</keyword>
<comment type="caution">
    <text evidence="8">The sequence shown here is derived from an EMBL/GenBank/DDBJ whole genome shotgun (WGS) entry which is preliminary data.</text>
</comment>
<dbReference type="PROSITE" id="PS00194">
    <property type="entry name" value="THIOREDOXIN_1"/>
    <property type="match status" value="1"/>
</dbReference>
<protein>
    <recommendedName>
        <fullName evidence="2">Thioredoxin</fullName>
    </recommendedName>
</protein>
<evidence type="ECO:0000313" key="9">
    <source>
        <dbReference type="Proteomes" id="UP000011747"/>
    </source>
</evidence>
<evidence type="ECO:0000256" key="1">
    <source>
        <dbReference type="ARBA" id="ARBA00008987"/>
    </source>
</evidence>
<dbReference type="InterPro" id="IPR036249">
    <property type="entry name" value="Thioredoxin-like_sf"/>
</dbReference>
<keyword evidence="5" id="KW-1015">Disulfide bond</keyword>
<keyword evidence="9" id="KW-1185">Reference proteome</keyword>
<evidence type="ECO:0000259" key="7">
    <source>
        <dbReference type="PROSITE" id="PS51352"/>
    </source>
</evidence>
<evidence type="ECO:0000256" key="6">
    <source>
        <dbReference type="ARBA" id="ARBA00023284"/>
    </source>
</evidence>
<dbReference type="RefSeq" id="WP_003353226.1">
    <property type="nucleotide sequence ID" value="NZ_JH414745.1"/>
</dbReference>
<feature type="domain" description="Thioredoxin" evidence="7">
    <location>
        <begin position="42"/>
        <end position="155"/>
    </location>
</feature>
<evidence type="ECO:0000256" key="4">
    <source>
        <dbReference type="ARBA" id="ARBA00022982"/>
    </source>
</evidence>
<dbReference type="Proteomes" id="UP000011747">
    <property type="component" value="Unassembled WGS sequence"/>
</dbReference>
<dbReference type="InterPro" id="IPR017937">
    <property type="entry name" value="Thioredoxin_CS"/>
</dbReference>
<evidence type="ECO:0000256" key="2">
    <source>
        <dbReference type="ARBA" id="ARBA00020570"/>
    </source>
</evidence>
<dbReference type="PROSITE" id="PS51352">
    <property type="entry name" value="THIOREDOXIN_2"/>
    <property type="match status" value="1"/>
</dbReference>
<dbReference type="SUPFAM" id="SSF52833">
    <property type="entry name" value="Thioredoxin-like"/>
    <property type="match status" value="1"/>
</dbReference>
<dbReference type="PANTHER" id="PTHR45663:SF11">
    <property type="entry name" value="GEO12009P1"/>
    <property type="match status" value="1"/>
</dbReference>
<name>G9QIY5_9BACI</name>
<accession>G9QIY5</accession>
<dbReference type="Gene3D" id="3.40.30.10">
    <property type="entry name" value="Glutaredoxin"/>
    <property type="match status" value="1"/>
</dbReference>
<proteinExistence type="inferred from homology"/>
<dbReference type="PATRIC" id="fig|665952.3.peg.926"/>
<dbReference type="CDD" id="cd02947">
    <property type="entry name" value="TRX_family"/>
    <property type="match status" value="1"/>
</dbReference>
<dbReference type="Pfam" id="PF00085">
    <property type="entry name" value="Thioredoxin"/>
    <property type="match status" value="1"/>
</dbReference>
<dbReference type="GO" id="GO:0015035">
    <property type="term" value="F:protein-disulfide reductase activity"/>
    <property type="evidence" value="ECO:0007669"/>
    <property type="project" value="TreeGrafter"/>
</dbReference>
<evidence type="ECO:0000256" key="5">
    <source>
        <dbReference type="ARBA" id="ARBA00023157"/>
    </source>
</evidence>
<gene>
    <name evidence="8" type="ORF">HMPREF1015_02146</name>
</gene>
<dbReference type="EMBL" id="ACWF01000048">
    <property type="protein sequence ID" value="EHL78907.1"/>
    <property type="molecule type" value="Genomic_DNA"/>
</dbReference>
<reference evidence="8 9" key="1">
    <citation type="submission" date="2011-09" db="EMBL/GenBank/DDBJ databases">
        <title>The Genome Sequence of Bacillus smithii 7_3_47FAA.</title>
        <authorList>
            <consortium name="The Broad Institute Genome Sequencing Platform"/>
            <person name="Earl A."/>
            <person name="Ward D."/>
            <person name="Feldgarden M."/>
            <person name="Gevers D."/>
            <person name="Daigneault M."/>
            <person name="Strauss J."/>
            <person name="Allen-Vercoe E."/>
            <person name="Young S.K."/>
            <person name="Zeng Q."/>
            <person name="Gargeya S."/>
            <person name="Fitzgerald M."/>
            <person name="Haas B."/>
            <person name="Abouelleil A."/>
            <person name="Alvarado L."/>
            <person name="Arachchi H.M."/>
            <person name="Berlin A."/>
            <person name="Brown A."/>
            <person name="Chapman S.B."/>
            <person name="Chen Z."/>
            <person name="Dunbar C."/>
            <person name="Freedman E."/>
            <person name="Gearin G."/>
            <person name="Goldberg J."/>
            <person name="Griggs A."/>
            <person name="Gujja S."/>
            <person name="Heiman D."/>
            <person name="Howarth C."/>
            <person name="Larson L."/>
            <person name="Lui A."/>
            <person name="MacDonald P.J.P."/>
            <person name="Montmayeur A."/>
            <person name="Murphy C."/>
            <person name="Neiman D."/>
            <person name="Pearson M."/>
            <person name="Priest M."/>
            <person name="Roberts A."/>
            <person name="Saif S."/>
            <person name="Shea T."/>
            <person name="Shenoy N."/>
            <person name="Sisk P."/>
            <person name="Stolte C."/>
            <person name="Sykes S."/>
            <person name="Wortman J."/>
            <person name="Nusbaum C."/>
            <person name="Birren B."/>
        </authorList>
    </citation>
    <scope>NUCLEOTIDE SEQUENCE [LARGE SCALE GENOMIC DNA]</scope>
    <source>
        <strain evidence="8 9">7_3_47FAA</strain>
    </source>
</reference>
<dbReference type="HOGENOM" id="CLU_121850_1_0_9"/>
<keyword evidence="3" id="KW-0813">Transport</keyword>
<dbReference type="AlphaFoldDB" id="G9QIY5"/>
<comment type="similarity">
    <text evidence="1">Belongs to the thioredoxin family.</text>
</comment>
<keyword evidence="4" id="KW-0249">Electron transport</keyword>
<sequence length="156" mass="18461">MKKVIIFLAIVIVLFAAIFFITKYQQNEEAKNNPYGKTDLHPETIDQLHDSNYQNLILPDELKKKLDQKESLVVYFYSPTCPHCKKTTPILMPLAKNMNVHVYQYNLLEFDQGWDDYHIQYTPTIVYYEKGKEKSRLVGEQPKEKLRSFLEQTIKK</sequence>
<evidence type="ECO:0000313" key="8">
    <source>
        <dbReference type="EMBL" id="EHL78907.1"/>
    </source>
</evidence>